<accession>A0A151Z2Z5</accession>
<proteinExistence type="predicted"/>
<protein>
    <submittedName>
        <fullName evidence="1">Uncharacterized protein</fullName>
    </submittedName>
</protein>
<dbReference type="InParanoid" id="A0A151Z2Z5"/>
<gene>
    <name evidence="1" type="ORF">DLAC_11014</name>
</gene>
<evidence type="ECO:0000313" key="1">
    <source>
        <dbReference type="EMBL" id="KYQ88318.1"/>
    </source>
</evidence>
<dbReference type="InterPro" id="IPR032675">
    <property type="entry name" value="LRR_dom_sf"/>
</dbReference>
<dbReference type="EMBL" id="LODT01000051">
    <property type="protein sequence ID" value="KYQ88318.1"/>
    <property type="molecule type" value="Genomic_DNA"/>
</dbReference>
<comment type="caution">
    <text evidence="1">The sequence shown here is derived from an EMBL/GenBank/DDBJ whole genome shotgun (WGS) entry which is preliminary data.</text>
</comment>
<dbReference type="Proteomes" id="UP000076078">
    <property type="component" value="Unassembled WGS sequence"/>
</dbReference>
<dbReference type="Gene3D" id="3.80.10.10">
    <property type="entry name" value="Ribonuclease Inhibitor"/>
    <property type="match status" value="1"/>
</dbReference>
<reference evidence="1 2" key="1">
    <citation type="submission" date="2015-12" db="EMBL/GenBank/DDBJ databases">
        <title>Dictyostelia acquired genes for synthesis and detection of signals that induce cell-type specialization by lateral gene transfer from prokaryotes.</title>
        <authorList>
            <person name="Gloeckner G."/>
            <person name="Schaap P."/>
        </authorList>
    </citation>
    <scope>NUCLEOTIDE SEQUENCE [LARGE SCALE GENOMIC DNA]</scope>
    <source>
        <strain evidence="1 2">TK</strain>
    </source>
</reference>
<dbReference type="AlphaFoldDB" id="A0A151Z2Z5"/>
<organism evidence="1 2">
    <name type="scientific">Tieghemostelium lacteum</name>
    <name type="common">Slime mold</name>
    <name type="synonym">Dictyostelium lacteum</name>
    <dbReference type="NCBI Taxonomy" id="361077"/>
    <lineage>
        <taxon>Eukaryota</taxon>
        <taxon>Amoebozoa</taxon>
        <taxon>Evosea</taxon>
        <taxon>Eumycetozoa</taxon>
        <taxon>Dictyostelia</taxon>
        <taxon>Dictyosteliales</taxon>
        <taxon>Raperosteliaceae</taxon>
        <taxon>Tieghemostelium</taxon>
    </lineage>
</organism>
<keyword evidence="2" id="KW-1185">Reference proteome</keyword>
<evidence type="ECO:0000313" key="2">
    <source>
        <dbReference type="Proteomes" id="UP000076078"/>
    </source>
</evidence>
<name>A0A151Z2Z5_TIELA</name>
<sequence length="497" mass="57590">MSLVSKTWYQIVDSIEFGCINVVENKNHLDYVYHLLKRGISFRSIHGSDVVKNYITDNRDKSIEIINIWKLKWGVVSNLYLLRNDDIAYVIKNQLDIDSIQWELYHRNSKPRGKKAMNEPKFYSVQGEMTIAELNSHPLHKNLTLYCHNPCNGHLDIKPHNLTTLTVDFYSINSEEYRCMLTLNPKLKKFTLKIVTGIEDYVTISRELIEHSSLKSVYLCVGTSKGESVENLTQYLNQNSVVKSVKCKFQKDSSPTTFKINNSTLKELIEIVGNLEYQNNYTDYFQNWSCNSSLESVSTNITSPEIRQSIINHHHNITSLKMPFSNISNECLTKLFQSIPLLRKLEPLDFTEFAWILQCLNSYCPNFETIIHRNQSNLFELVSANYKTAHTLILTLPSTNVPQQLFDLIKQNTAIRHLILEFRPGSYEISICPTLFQYLLNNRNLISLELTIYAISDHLIPHIIDYYSSSSFSIQPDKLEITGINIWNLYFQAIKKS</sequence>